<dbReference type="OrthoDB" id="202825at2759"/>
<accession>A0A0R3W390</accession>
<feature type="region of interest" description="Disordered" evidence="6">
    <location>
        <begin position="658"/>
        <end position="767"/>
    </location>
</feature>
<dbReference type="STRING" id="60517.A0A0R3W390"/>
<dbReference type="GO" id="GO:0036064">
    <property type="term" value="C:ciliary basal body"/>
    <property type="evidence" value="ECO:0007669"/>
    <property type="project" value="TreeGrafter"/>
</dbReference>
<keyword evidence="2" id="KW-0436">Ligase</keyword>
<comment type="similarity">
    <text evidence="1">Belongs to the tubulin--tyrosine ligase family.</text>
</comment>
<feature type="region of interest" description="Disordered" evidence="6">
    <location>
        <begin position="433"/>
        <end position="459"/>
    </location>
</feature>
<dbReference type="PROSITE" id="PS51221">
    <property type="entry name" value="TTL"/>
    <property type="match status" value="1"/>
</dbReference>
<dbReference type="GO" id="GO:0070740">
    <property type="term" value="F:tubulin-glutamic acid ligase activity"/>
    <property type="evidence" value="ECO:0007669"/>
    <property type="project" value="TreeGrafter"/>
</dbReference>
<name>A0A0R3W390_TAEAS</name>
<evidence type="ECO:0000313" key="8">
    <source>
        <dbReference type="Proteomes" id="UP000282613"/>
    </source>
</evidence>
<keyword evidence="8" id="KW-1185">Reference proteome</keyword>
<dbReference type="PANTHER" id="PTHR12241">
    <property type="entry name" value="TUBULIN POLYGLUTAMYLASE"/>
    <property type="match status" value="1"/>
</dbReference>
<reference evidence="9" key="1">
    <citation type="submission" date="2017-02" db="UniProtKB">
        <authorList>
            <consortium name="WormBaseParasite"/>
        </authorList>
    </citation>
    <scope>IDENTIFICATION</scope>
</reference>
<gene>
    <name evidence="7" type="ORF">TASK_LOCUS4367</name>
</gene>
<dbReference type="PANTHER" id="PTHR12241:SF39">
    <property type="entry name" value="TUBULIN POLYGLUTAMYLASE TTLL9-RELATED"/>
    <property type="match status" value="1"/>
</dbReference>
<dbReference type="Pfam" id="PF03133">
    <property type="entry name" value="TTL"/>
    <property type="match status" value="2"/>
</dbReference>
<dbReference type="AlphaFoldDB" id="A0A0R3W390"/>
<evidence type="ECO:0000256" key="6">
    <source>
        <dbReference type="SAM" id="MobiDB-lite"/>
    </source>
</evidence>
<feature type="compositionally biased region" description="Basic and acidic residues" evidence="6">
    <location>
        <begin position="433"/>
        <end position="448"/>
    </location>
</feature>
<evidence type="ECO:0000313" key="9">
    <source>
        <dbReference type="WBParaSite" id="TASK_0000436601-mRNA-1"/>
    </source>
</evidence>
<keyword evidence="3" id="KW-0547">Nucleotide-binding</keyword>
<evidence type="ECO:0000256" key="2">
    <source>
        <dbReference type="ARBA" id="ARBA00022598"/>
    </source>
</evidence>
<feature type="compositionally biased region" description="Basic and acidic residues" evidence="6">
    <location>
        <begin position="691"/>
        <end position="700"/>
    </location>
</feature>
<dbReference type="Proteomes" id="UP000282613">
    <property type="component" value="Unassembled WGS sequence"/>
</dbReference>
<dbReference type="Gene3D" id="3.30.470.20">
    <property type="entry name" value="ATP-grasp fold, B domain"/>
    <property type="match status" value="1"/>
</dbReference>
<evidence type="ECO:0000256" key="5">
    <source>
        <dbReference type="ARBA" id="ARBA00030445"/>
    </source>
</evidence>
<evidence type="ECO:0000256" key="4">
    <source>
        <dbReference type="ARBA" id="ARBA00022840"/>
    </source>
</evidence>
<protein>
    <recommendedName>
        <fullName evidence="5">Tubulin--tyrosine ligase-like protein 9</fullName>
    </recommendedName>
</protein>
<dbReference type="InterPro" id="IPR004344">
    <property type="entry name" value="TTL/TTLL_fam"/>
</dbReference>
<evidence type="ECO:0000256" key="3">
    <source>
        <dbReference type="ARBA" id="ARBA00022741"/>
    </source>
</evidence>
<dbReference type="GO" id="GO:0015631">
    <property type="term" value="F:tubulin binding"/>
    <property type="evidence" value="ECO:0007669"/>
    <property type="project" value="TreeGrafter"/>
</dbReference>
<dbReference type="GO" id="GO:0000226">
    <property type="term" value="P:microtubule cytoskeleton organization"/>
    <property type="evidence" value="ECO:0007669"/>
    <property type="project" value="TreeGrafter"/>
</dbReference>
<dbReference type="WBParaSite" id="TASK_0000436601-mRNA-1">
    <property type="protein sequence ID" value="TASK_0000436601-mRNA-1"/>
    <property type="gene ID" value="TASK_0000436601"/>
</dbReference>
<organism evidence="9">
    <name type="scientific">Taenia asiatica</name>
    <name type="common">Asian tapeworm</name>
    <dbReference type="NCBI Taxonomy" id="60517"/>
    <lineage>
        <taxon>Eukaryota</taxon>
        <taxon>Metazoa</taxon>
        <taxon>Spiralia</taxon>
        <taxon>Lophotrochozoa</taxon>
        <taxon>Platyhelminthes</taxon>
        <taxon>Cestoda</taxon>
        <taxon>Eucestoda</taxon>
        <taxon>Cyclophyllidea</taxon>
        <taxon>Taeniidae</taxon>
        <taxon>Taenia</taxon>
    </lineage>
</organism>
<dbReference type="SUPFAM" id="SSF56059">
    <property type="entry name" value="Glutathione synthetase ATP-binding domain-like"/>
    <property type="match status" value="1"/>
</dbReference>
<proteinExistence type="inferred from homology"/>
<feature type="compositionally biased region" description="Gly residues" evidence="6">
    <location>
        <begin position="716"/>
        <end position="737"/>
    </location>
</feature>
<keyword evidence="4" id="KW-0067">ATP-binding</keyword>
<evidence type="ECO:0000256" key="1">
    <source>
        <dbReference type="ARBA" id="ARBA00006820"/>
    </source>
</evidence>
<dbReference type="EMBL" id="UYRS01018344">
    <property type="protein sequence ID" value="VDK33313.1"/>
    <property type="molecule type" value="Genomic_DNA"/>
</dbReference>
<sequence>MKPVAKSQGKGIFLFRRLKDIEAWKRGRISNYVTKNEGTTDVDTKDIPEHYVVSRYIDNPYLIGGRKFDLRVYVLVTSKTAPDYDAMKGCKWSICRLRRYMLAKHGFEKVTKLFREIDTIFIVSLLSVQKVMISDKHCFELYGYDILVDNTLKPWLLEINASPSLTASSNEDYALKVKLLSDTLNVVDMEGRLNGDERRVGDFDCVWDGGPVPPICNASRRFLSELQGSSNPAVSTGLRFLHQARLESYKETLRNGGYLTTDQEKAVAEYDSVCQQVDALKETTDVITEMQVKVDLLVKENETRMVALREKYTIDTLRKICPILELLTKLQLPAVKAAIVKASSPNQLKVLENASKVLNFRLPIGVKIDEMDSSNLFKRPAEYLFKLANGAQVPVNGKSGKSRSTTFAELRQTCLDLLSNEFVRSALISPLGDVRKDKPASEHPKSSEGDQSARSQAVPVCSVEPAVVPEDSSPSTGTFLPAEAILNSVIDPLKTNFNFLQASQVASLRLSGEQSAMLSLSQPVQSLSSMSQEQPRAVSTMSQARTAPIRVDDGDRKLAVESAPCSQKPQTEEVSMLKMEETVPPPPEPTIAEKPKSKQKLNRAVNGVPQQLEPPQLQPTSLQAVIDADSAQQAIKSTAGGTKSWADCVRGTQGPQISELIKTPTHPPPQQSPIGQNGYRDHQPIRGKSAHLREPREHRPARPPFNEGEANSGRPGPRGGFRGSGRGRGNGGIPFRGGRGRGARGSFYPRGGLDVQARRQAPVEAAS</sequence>
<evidence type="ECO:0000313" key="7">
    <source>
        <dbReference type="EMBL" id="VDK33313.1"/>
    </source>
</evidence>
<feature type="region of interest" description="Disordered" evidence="6">
    <location>
        <begin position="581"/>
        <end position="603"/>
    </location>
</feature>
<reference evidence="7 8" key="2">
    <citation type="submission" date="2018-11" db="EMBL/GenBank/DDBJ databases">
        <authorList>
            <consortium name="Pathogen Informatics"/>
        </authorList>
    </citation>
    <scope>NUCLEOTIDE SEQUENCE [LARGE SCALE GENOMIC DNA]</scope>
</reference>
<dbReference type="GO" id="GO:0005524">
    <property type="term" value="F:ATP binding"/>
    <property type="evidence" value="ECO:0007669"/>
    <property type="project" value="UniProtKB-KW"/>
</dbReference>